<proteinExistence type="predicted"/>
<evidence type="ECO:0000256" key="2">
    <source>
        <dbReference type="SAM" id="Phobius"/>
    </source>
</evidence>
<protein>
    <submittedName>
        <fullName evidence="4">Uncharacterized protein</fullName>
    </submittedName>
</protein>
<evidence type="ECO:0000256" key="3">
    <source>
        <dbReference type="SAM" id="SignalP"/>
    </source>
</evidence>
<gene>
    <name evidence="4" type="ORF">SCP_0304810</name>
</gene>
<dbReference type="RefSeq" id="XP_027611675.1">
    <property type="nucleotide sequence ID" value="XM_027755874.1"/>
</dbReference>
<dbReference type="InParanoid" id="A0A401GF07"/>
<keyword evidence="2" id="KW-0812">Transmembrane</keyword>
<dbReference type="Gene3D" id="2.60.40.420">
    <property type="entry name" value="Cupredoxins - blue copper proteins"/>
    <property type="match status" value="1"/>
</dbReference>
<dbReference type="InterPro" id="IPR008972">
    <property type="entry name" value="Cupredoxin"/>
</dbReference>
<feature type="transmembrane region" description="Helical" evidence="2">
    <location>
        <begin position="189"/>
        <end position="206"/>
    </location>
</feature>
<dbReference type="Proteomes" id="UP000287166">
    <property type="component" value="Unassembled WGS sequence"/>
</dbReference>
<comment type="caution">
    <text evidence="4">The sequence shown here is derived from an EMBL/GenBank/DDBJ whole genome shotgun (WGS) entry which is preliminary data.</text>
</comment>
<dbReference type="AlphaFoldDB" id="A0A401GF07"/>
<keyword evidence="3" id="KW-0732">Signal</keyword>
<reference evidence="4 5" key="1">
    <citation type="journal article" date="2018" name="Sci. Rep.">
        <title>Genome sequence of the cauliflower mushroom Sparassis crispa (Hanabiratake) and its association with beneficial usage.</title>
        <authorList>
            <person name="Kiyama R."/>
            <person name="Furutani Y."/>
            <person name="Kawaguchi K."/>
            <person name="Nakanishi T."/>
        </authorList>
    </citation>
    <scope>NUCLEOTIDE SEQUENCE [LARGE SCALE GENOMIC DNA]</scope>
</reference>
<evidence type="ECO:0000313" key="4">
    <source>
        <dbReference type="EMBL" id="GBE80762.1"/>
    </source>
</evidence>
<dbReference type="GeneID" id="38777679"/>
<dbReference type="InterPro" id="IPR052953">
    <property type="entry name" value="Ser-rich/MCO-related"/>
</dbReference>
<evidence type="ECO:0000313" key="5">
    <source>
        <dbReference type="Proteomes" id="UP000287166"/>
    </source>
</evidence>
<dbReference type="SUPFAM" id="SSF49503">
    <property type="entry name" value="Cupredoxins"/>
    <property type="match status" value="1"/>
</dbReference>
<feature type="chain" id="PRO_5019586199" evidence="3">
    <location>
        <begin position="20"/>
        <end position="208"/>
    </location>
</feature>
<feature type="region of interest" description="Disordered" evidence="1">
    <location>
        <begin position="153"/>
        <end position="180"/>
    </location>
</feature>
<sequence>MHSFSVFLSALTAVIGASATQYVITVGGNTTTNSSLVFQPQEVHAALGDSVVFNFTLGNHSATQSTFAAPCVLAFETNSSINGFNSEFRDAGNGTAITILNVTIDETNVNTPLWFFDYNTCAKGGVGVINANDSSTQTLLGFERNAIRLNGTNSSSTSSAYPSSTAPSSTSASSSSSTATSSSAADRNVVIGGLSAIPLAFAALLLNF</sequence>
<dbReference type="EMBL" id="BFAD01000003">
    <property type="protein sequence ID" value="GBE80762.1"/>
    <property type="molecule type" value="Genomic_DNA"/>
</dbReference>
<accession>A0A401GF07</accession>
<evidence type="ECO:0000256" key="1">
    <source>
        <dbReference type="SAM" id="MobiDB-lite"/>
    </source>
</evidence>
<keyword evidence="2" id="KW-0472">Membrane</keyword>
<feature type="compositionally biased region" description="Low complexity" evidence="1">
    <location>
        <begin position="154"/>
        <end position="180"/>
    </location>
</feature>
<dbReference type="PANTHER" id="PTHR34883">
    <property type="entry name" value="SERINE-RICH PROTEIN, PUTATIVE-RELATED-RELATED"/>
    <property type="match status" value="1"/>
</dbReference>
<feature type="signal peptide" evidence="3">
    <location>
        <begin position="1"/>
        <end position="19"/>
    </location>
</feature>
<organism evidence="4 5">
    <name type="scientific">Sparassis crispa</name>
    <dbReference type="NCBI Taxonomy" id="139825"/>
    <lineage>
        <taxon>Eukaryota</taxon>
        <taxon>Fungi</taxon>
        <taxon>Dikarya</taxon>
        <taxon>Basidiomycota</taxon>
        <taxon>Agaricomycotina</taxon>
        <taxon>Agaricomycetes</taxon>
        <taxon>Polyporales</taxon>
        <taxon>Sparassidaceae</taxon>
        <taxon>Sparassis</taxon>
    </lineage>
</organism>
<dbReference type="PANTHER" id="PTHR34883:SF15">
    <property type="entry name" value="EXTRACELLULAR SERINE-RICH PROTEIN"/>
    <property type="match status" value="1"/>
</dbReference>
<dbReference type="OrthoDB" id="2331100at2759"/>
<keyword evidence="5" id="KW-1185">Reference proteome</keyword>
<name>A0A401GF07_9APHY</name>
<keyword evidence="2" id="KW-1133">Transmembrane helix</keyword>